<comment type="caution">
    <text evidence="1">The sequence shown here is derived from an EMBL/GenBank/DDBJ whole genome shotgun (WGS) entry which is preliminary data.</text>
</comment>
<reference evidence="1" key="1">
    <citation type="submission" date="2023-07" db="EMBL/GenBank/DDBJ databases">
        <title>draft genome sequence of fig (Ficus carica).</title>
        <authorList>
            <person name="Takahashi T."/>
            <person name="Nishimura K."/>
        </authorList>
    </citation>
    <scope>NUCLEOTIDE SEQUENCE</scope>
</reference>
<sequence length="98" mass="11109">MAILDWKKMQTRPCGAQRLGMAQNLLPCWLRRWRVVHAQGRRAETAARVGPTTDTHVACSDWRKGAATWLWLAAAFVTNLKIFMAQLHGSVCMIFTLL</sequence>
<organism evidence="1 2">
    <name type="scientific">Ficus carica</name>
    <name type="common">Common fig</name>
    <dbReference type="NCBI Taxonomy" id="3494"/>
    <lineage>
        <taxon>Eukaryota</taxon>
        <taxon>Viridiplantae</taxon>
        <taxon>Streptophyta</taxon>
        <taxon>Embryophyta</taxon>
        <taxon>Tracheophyta</taxon>
        <taxon>Spermatophyta</taxon>
        <taxon>Magnoliopsida</taxon>
        <taxon>eudicotyledons</taxon>
        <taxon>Gunneridae</taxon>
        <taxon>Pentapetalae</taxon>
        <taxon>rosids</taxon>
        <taxon>fabids</taxon>
        <taxon>Rosales</taxon>
        <taxon>Moraceae</taxon>
        <taxon>Ficeae</taxon>
        <taxon>Ficus</taxon>
    </lineage>
</organism>
<proteinExistence type="predicted"/>
<gene>
    <name evidence="1" type="ORF">TIFTF001_003495</name>
</gene>
<dbReference type="Proteomes" id="UP001187192">
    <property type="component" value="Unassembled WGS sequence"/>
</dbReference>
<keyword evidence="2" id="KW-1185">Reference proteome</keyword>
<evidence type="ECO:0000313" key="2">
    <source>
        <dbReference type="Proteomes" id="UP001187192"/>
    </source>
</evidence>
<dbReference type="EMBL" id="BTGU01000003">
    <property type="protein sequence ID" value="GMN32008.1"/>
    <property type="molecule type" value="Genomic_DNA"/>
</dbReference>
<name>A0AA87ZS15_FICCA</name>
<accession>A0AA87ZS15</accession>
<dbReference type="AlphaFoldDB" id="A0AA87ZS15"/>
<evidence type="ECO:0000313" key="1">
    <source>
        <dbReference type="EMBL" id="GMN32008.1"/>
    </source>
</evidence>
<protein>
    <submittedName>
        <fullName evidence="1">Uncharacterized protein</fullName>
    </submittedName>
</protein>